<dbReference type="GO" id="GO:0008990">
    <property type="term" value="F:rRNA (guanine-N2-)-methyltransferase activity"/>
    <property type="evidence" value="ECO:0007669"/>
    <property type="project" value="TreeGrafter"/>
</dbReference>
<dbReference type="Gene3D" id="3.30.2130.30">
    <property type="match status" value="1"/>
</dbReference>
<evidence type="ECO:0000313" key="6">
    <source>
        <dbReference type="Proteomes" id="UP000036938"/>
    </source>
</evidence>
<keyword evidence="6" id="KW-1185">Reference proteome</keyword>
<gene>
    <name evidence="5" type="ORF">ATO11_08570</name>
</gene>
<reference evidence="5 6" key="1">
    <citation type="journal article" date="2015" name="Int. J. Syst. Evol. Microbiol.">
        <title>Aestuariivita atlantica sp. nov., isolated from deep sea sediment of the Atlantic Ocean.</title>
        <authorList>
            <person name="Li G."/>
            <person name="Lai Q."/>
            <person name="Du Y."/>
            <person name="Liu X."/>
            <person name="Sun F."/>
            <person name="Shao Z."/>
        </authorList>
    </citation>
    <scope>NUCLEOTIDE SEQUENCE [LARGE SCALE GENOMIC DNA]</scope>
    <source>
        <strain evidence="5 6">22II-S11-z3</strain>
    </source>
</reference>
<keyword evidence="2 5" id="KW-0808">Transferase</keyword>
<dbReference type="STRING" id="1317121.ATO11_08570"/>
<sequence>MDRHQIFLVATPGLEEPLRDEALSLGFHNPRVVHGGVTFEGKWEHAWRANLWSRGAVRVLVRVGAFKAHHLNQLGPETRATDWASLIAPGTPFRVEAVCRKSRLYHEGAVAERVTAAIAEASQATPSAEAPLRILARVERDHVTLSIDTSGAPLHRREHKAEVGKAPLRETMAAMFLRQLGFDGSQPVLDPMCGSGTIPIEAAEIAAGLAPGRSRSFAFEELSTFDPDAWQVLKATEIRQPPAQFFGYDRDGGAIRAATANAERAGVDGFTSFARQPLTEAAPPQGTPGIVLTNPPYGDRIGTRRDLFALYSSFGRVMQERFAGWTVGLVTSDEKLAQSTRLPLTPGPFVAHGGLKVRLWQGRIDA</sequence>
<feature type="domain" description="Ribosomal RNA large subunit methyltransferase K/L-like methyltransferase" evidence="3">
    <location>
        <begin position="160"/>
        <end position="338"/>
    </location>
</feature>
<dbReference type="GO" id="GO:0003676">
    <property type="term" value="F:nucleic acid binding"/>
    <property type="evidence" value="ECO:0007669"/>
    <property type="project" value="InterPro"/>
</dbReference>
<evidence type="ECO:0000256" key="1">
    <source>
        <dbReference type="ARBA" id="ARBA00022603"/>
    </source>
</evidence>
<dbReference type="InterPro" id="IPR053943">
    <property type="entry name" value="RlmKL-like_Mtase_CS"/>
</dbReference>
<evidence type="ECO:0000256" key="2">
    <source>
        <dbReference type="ARBA" id="ARBA00022679"/>
    </source>
</evidence>
<dbReference type="PANTHER" id="PTHR47313">
    <property type="entry name" value="RIBOSOMAL RNA LARGE SUBUNIT METHYLTRANSFERASE K/L"/>
    <property type="match status" value="1"/>
</dbReference>
<evidence type="ECO:0000259" key="3">
    <source>
        <dbReference type="Pfam" id="PF01170"/>
    </source>
</evidence>
<dbReference type="InterPro" id="IPR002052">
    <property type="entry name" value="DNA_methylase_N6_adenine_CS"/>
</dbReference>
<dbReference type="PANTHER" id="PTHR47313:SF1">
    <property type="entry name" value="RIBOSOMAL RNA LARGE SUBUNIT METHYLTRANSFERASE K_L"/>
    <property type="match status" value="1"/>
</dbReference>
<name>A0A0L1JR84_9RHOB</name>
<keyword evidence="1 5" id="KW-0489">Methyltransferase</keyword>
<evidence type="ECO:0000259" key="4">
    <source>
        <dbReference type="Pfam" id="PF22020"/>
    </source>
</evidence>
<dbReference type="Gene3D" id="3.40.50.150">
    <property type="entry name" value="Vaccinia Virus protein VP39"/>
    <property type="match status" value="1"/>
</dbReference>
<comment type="caution">
    <text evidence="5">The sequence shown here is derived from an EMBL/GenBank/DDBJ whole genome shotgun (WGS) entry which is preliminary data.</text>
</comment>
<dbReference type="EMBL" id="AQQZ01000003">
    <property type="protein sequence ID" value="KNG94255.1"/>
    <property type="molecule type" value="Genomic_DNA"/>
</dbReference>
<dbReference type="RefSeq" id="WP_050530408.1">
    <property type="nucleotide sequence ID" value="NZ_AQQZ01000003.1"/>
</dbReference>
<feature type="domain" description="RlmL ferredoxin-like" evidence="4">
    <location>
        <begin position="5"/>
        <end position="60"/>
    </location>
</feature>
<dbReference type="PROSITE" id="PS00092">
    <property type="entry name" value="N6_MTASE"/>
    <property type="match status" value="1"/>
</dbReference>
<organism evidence="5 6">
    <name type="scientific">Pseudaestuariivita atlantica</name>
    <dbReference type="NCBI Taxonomy" id="1317121"/>
    <lineage>
        <taxon>Bacteria</taxon>
        <taxon>Pseudomonadati</taxon>
        <taxon>Pseudomonadota</taxon>
        <taxon>Alphaproteobacteria</taxon>
        <taxon>Rhodobacterales</taxon>
        <taxon>Paracoccaceae</taxon>
        <taxon>Pseudaestuariivita</taxon>
    </lineage>
</organism>
<dbReference type="AlphaFoldDB" id="A0A0L1JR84"/>
<dbReference type="InterPro" id="IPR029063">
    <property type="entry name" value="SAM-dependent_MTases_sf"/>
</dbReference>
<proteinExistence type="predicted"/>
<dbReference type="GO" id="GO:0070043">
    <property type="term" value="F:rRNA (guanine-N7-)-methyltransferase activity"/>
    <property type="evidence" value="ECO:0007669"/>
    <property type="project" value="TreeGrafter"/>
</dbReference>
<dbReference type="PROSITE" id="PS01261">
    <property type="entry name" value="UPF0020"/>
    <property type="match status" value="1"/>
</dbReference>
<dbReference type="Proteomes" id="UP000036938">
    <property type="component" value="Unassembled WGS sequence"/>
</dbReference>
<evidence type="ECO:0000313" key="5">
    <source>
        <dbReference type="EMBL" id="KNG94255.1"/>
    </source>
</evidence>
<dbReference type="SUPFAM" id="SSF53335">
    <property type="entry name" value="S-adenosyl-L-methionine-dependent methyltransferases"/>
    <property type="match status" value="1"/>
</dbReference>
<dbReference type="PATRIC" id="fig|1317121.7.peg.2324"/>
<dbReference type="CDD" id="cd11715">
    <property type="entry name" value="THUMP_AdoMetMT"/>
    <property type="match status" value="1"/>
</dbReference>
<protein>
    <submittedName>
        <fullName evidence="5">RNA methyltransferase</fullName>
    </submittedName>
</protein>
<dbReference type="Pfam" id="PF01170">
    <property type="entry name" value="UPF0020"/>
    <property type="match status" value="1"/>
</dbReference>
<dbReference type="InterPro" id="IPR054170">
    <property type="entry name" value="RlmL_1st"/>
</dbReference>
<dbReference type="InterPro" id="IPR000241">
    <property type="entry name" value="RlmKL-like_Mtase"/>
</dbReference>
<dbReference type="Pfam" id="PF22020">
    <property type="entry name" value="RlmL_1st"/>
    <property type="match status" value="1"/>
</dbReference>
<accession>A0A0L1JR84</accession>